<dbReference type="Gramene" id="PHT76183">
    <property type="protein sequence ID" value="PHT76183"/>
    <property type="gene ID" value="T459_19705"/>
</dbReference>
<dbReference type="GO" id="GO:0016740">
    <property type="term" value="F:transferase activity"/>
    <property type="evidence" value="ECO:0007669"/>
    <property type="project" value="UniProtKB-KW"/>
</dbReference>
<reference evidence="4 5" key="1">
    <citation type="journal article" date="2014" name="Nat. Genet.">
        <title>Genome sequence of the hot pepper provides insights into the evolution of pungency in Capsicum species.</title>
        <authorList>
            <person name="Kim S."/>
            <person name="Park M."/>
            <person name="Yeom S.I."/>
            <person name="Kim Y.M."/>
            <person name="Lee J.M."/>
            <person name="Lee H.A."/>
            <person name="Seo E."/>
            <person name="Choi J."/>
            <person name="Cheong K."/>
            <person name="Kim K.T."/>
            <person name="Jung K."/>
            <person name="Lee G.W."/>
            <person name="Oh S.K."/>
            <person name="Bae C."/>
            <person name="Kim S.B."/>
            <person name="Lee H.Y."/>
            <person name="Kim S.Y."/>
            <person name="Kim M.S."/>
            <person name="Kang B.C."/>
            <person name="Jo Y.D."/>
            <person name="Yang H.B."/>
            <person name="Jeong H.J."/>
            <person name="Kang W.H."/>
            <person name="Kwon J.K."/>
            <person name="Shin C."/>
            <person name="Lim J.Y."/>
            <person name="Park J.H."/>
            <person name="Huh J.H."/>
            <person name="Kim J.S."/>
            <person name="Kim B.D."/>
            <person name="Cohen O."/>
            <person name="Paran I."/>
            <person name="Suh M.C."/>
            <person name="Lee S.B."/>
            <person name="Kim Y.K."/>
            <person name="Shin Y."/>
            <person name="Noh S.J."/>
            <person name="Park J."/>
            <person name="Seo Y.S."/>
            <person name="Kwon S.Y."/>
            <person name="Kim H.A."/>
            <person name="Park J.M."/>
            <person name="Kim H.J."/>
            <person name="Choi S.B."/>
            <person name="Bosland P.W."/>
            <person name="Reeves G."/>
            <person name="Jo S.H."/>
            <person name="Lee B.W."/>
            <person name="Cho H.T."/>
            <person name="Choi H.S."/>
            <person name="Lee M.S."/>
            <person name="Yu Y."/>
            <person name="Do Choi Y."/>
            <person name="Park B.S."/>
            <person name="van Deynze A."/>
            <person name="Ashrafi H."/>
            <person name="Hill T."/>
            <person name="Kim W.T."/>
            <person name="Pai H.S."/>
            <person name="Ahn H.K."/>
            <person name="Yeam I."/>
            <person name="Giovannoni J.J."/>
            <person name="Rose J.K."/>
            <person name="Sorensen I."/>
            <person name="Lee S.J."/>
            <person name="Kim R.W."/>
            <person name="Choi I.Y."/>
            <person name="Choi B.S."/>
            <person name="Lim J.S."/>
            <person name="Lee Y.H."/>
            <person name="Choi D."/>
        </authorList>
    </citation>
    <scope>NUCLEOTIDE SEQUENCE [LARGE SCALE GENOMIC DNA]</scope>
    <source>
        <strain evidence="5">cv. CM334</strain>
    </source>
</reference>
<reference evidence="4 5" key="2">
    <citation type="journal article" date="2017" name="Genome Biol.">
        <title>New reference genome sequences of hot pepper reveal the massive evolution of plant disease-resistance genes by retroduplication.</title>
        <authorList>
            <person name="Kim S."/>
            <person name="Park J."/>
            <person name="Yeom S.I."/>
            <person name="Kim Y.M."/>
            <person name="Seo E."/>
            <person name="Kim K.T."/>
            <person name="Kim M.S."/>
            <person name="Lee J.M."/>
            <person name="Cheong K."/>
            <person name="Shin H.S."/>
            <person name="Kim S.B."/>
            <person name="Han K."/>
            <person name="Lee J."/>
            <person name="Park M."/>
            <person name="Lee H.A."/>
            <person name="Lee H.Y."/>
            <person name="Lee Y."/>
            <person name="Oh S."/>
            <person name="Lee J.H."/>
            <person name="Choi E."/>
            <person name="Choi E."/>
            <person name="Lee S.E."/>
            <person name="Jeon J."/>
            <person name="Kim H."/>
            <person name="Choi G."/>
            <person name="Song H."/>
            <person name="Lee J."/>
            <person name="Lee S.C."/>
            <person name="Kwon J.K."/>
            <person name="Lee H.Y."/>
            <person name="Koo N."/>
            <person name="Hong Y."/>
            <person name="Kim R.W."/>
            <person name="Kang W.H."/>
            <person name="Huh J.H."/>
            <person name="Kang B.C."/>
            <person name="Yang T.J."/>
            <person name="Lee Y.H."/>
            <person name="Bennetzen J.L."/>
            <person name="Choi D."/>
        </authorList>
    </citation>
    <scope>NUCLEOTIDE SEQUENCE [LARGE SCALE GENOMIC DNA]</scope>
    <source>
        <strain evidence="5">cv. CM334</strain>
    </source>
</reference>
<keyword evidence="2" id="KW-0479">Metal-binding</keyword>
<proteinExistence type="predicted"/>
<dbReference type="InterPro" id="IPR011762">
    <property type="entry name" value="COA_CT_N"/>
</dbReference>
<sequence length="86" mass="9565">MCSSDRIELLINPGTWDHMDEDLVSLDPIESHSEEGPYKDRIDSYQRKIGLSEAVQTSIGQLYGISIATGVMDFQFMGEGGLAWDP</sequence>
<dbReference type="AlphaFoldDB" id="A0A2G2Z2I4"/>
<evidence type="ECO:0000313" key="5">
    <source>
        <dbReference type="Proteomes" id="UP000222542"/>
    </source>
</evidence>
<gene>
    <name evidence="4" type="ORF">T459_19705</name>
</gene>
<keyword evidence="5" id="KW-1185">Reference proteome</keyword>
<dbReference type="PANTHER" id="PTHR42995:SF5">
    <property type="entry name" value="ACETYL-COENZYME A CARBOXYLASE CARBOXYL TRANSFERASE SUBUNIT BETA, CHLOROPLASTIC"/>
    <property type="match status" value="1"/>
</dbReference>
<dbReference type="SUPFAM" id="SSF52096">
    <property type="entry name" value="ClpP/crotonase"/>
    <property type="match status" value="1"/>
</dbReference>
<keyword evidence="1" id="KW-0808">Transferase</keyword>
<protein>
    <recommendedName>
        <fullName evidence="3">CoA carboxyltransferase N-terminal domain-containing protein</fullName>
    </recommendedName>
</protein>
<comment type="caution">
    <text evidence="4">The sequence shown here is derived from an EMBL/GenBank/DDBJ whole genome shotgun (WGS) entry which is preliminary data.</text>
</comment>
<dbReference type="GO" id="GO:0008270">
    <property type="term" value="F:zinc ion binding"/>
    <property type="evidence" value="ECO:0007669"/>
    <property type="project" value="UniProtKB-KW"/>
</dbReference>
<organism evidence="4 5">
    <name type="scientific">Capsicum annuum</name>
    <name type="common">Capsicum pepper</name>
    <dbReference type="NCBI Taxonomy" id="4072"/>
    <lineage>
        <taxon>Eukaryota</taxon>
        <taxon>Viridiplantae</taxon>
        <taxon>Streptophyta</taxon>
        <taxon>Embryophyta</taxon>
        <taxon>Tracheophyta</taxon>
        <taxon>Spermatophyta</taxon>
        <taxon>Magnoliopsida</taxon>
        <taxon>eudicotyledons</taxon>
        <taxon>Gunneridae</taxon>
        <taxon>Pentapetalae</taxon>
        <taxon>asterids</taxon>
        <taxon>lamiids</taxon>
        <taxon>Solanales</taxon>
        <taxon>Solanaceae</taxon>
        <taxon>Solanoideae</taxon>
        <taxon>Capsiceae</taxon>
        <taxon>Capsicum</taxon>
    </lineage>
</organism>
<keyword evidence="2" id="KW-0863">Zinc-finger</keyword>
<keyword evidence="2" id="KW-0862">Zinc</keyword>
<dbReference type="InterPro" id="IPR029045">
    <property type="entry name" value="ClpP/crotonase-like_dom_sf"/>
</dbReference>
<dbReference type="PROSITE" id="PS50980">
    <property type="entry name" value="COA_CT_NTER"/>
    <property type="match status" value="1"/>
</dbReference>
<evidence type="ECO:0000256" key="1">
    <source>
        <dbReference type="ARBA" id="ARBA00022679"/>
    </source>
</evidence>
<evidence type="ECO:0000259" key="3">
    <source>
        <dbReference type="PROSITE" id="PS50980"/>
    </source>
</evidence>
<evidence type="ECO:0000256" key="2">
    <source>
        <dbReference type="ARBA" id="ARBA00022771"/>
    </source>
</evidence>
<dbReference type="EMBL" id="AYRZ02000007">
    <property type="protein sequence ID" value="PHT76183.1"/>
    <property type="molecule type" value="Genomic_DNA"/>
</dbReference>
<name>A0A2G2Z2I4_CAPAN</name>
<dbReference type="PANTHER" id="PTHR42995">
    <property type="entry name" value="ACETYL-COENZYME A CARBOXYLASE CARBOXYL TRANSFERASE SUBUNIT BETA, CHLOROPLASTIC"/>
    <property type="match status" value="1"/>
</dbReference>
<dbReference type="Proteomes" id="UP000222542">
    <property type="component" value="Unassembled WGS sequence"/>
</dbReference>
<feature type="domain" description="CoA carboxyltransferase N-terminal" evidence="3">
    <location>
        <begin position="1"/>
        <end position="86"/>
    </location>
</feature>
<dbReference type="Gene3D" id="3.90.226.10">
    <property type="entry name" value="2-enoyl-CoA Hydratase, Chain A, domain 1"/>
    <property type="match status" value="1"/>
</dbReference>
<evidence type="ECO:0000313" key="4">
    <source>
        <dbReference type="EMBL" id="PHT76183.1"/>
    </source>
</evidence>
<dbReference type="STRING" id="4072.A0A2G2Z2I4"/>
<accession>A0A2G2Z2I4</accession>